<feature type="domain" description="Spore protein YkvP/CgeB glycosyl transferase-like" evidence="1">
    <location>
        <begin position="203"/>
        <end position="346"/>
    </location>
</feature>
<dbReference type="SUPFAM" id="SSF53756">
    <property type="entry name" value="UDP-Glycosyltransferase/glycogen phosphorylase"/>
    <property type="match status" value="1"/>
</dbReference>
<dbReference type="Gene3D" id="3.40.50.2000">
    <property type="entry name" value="Glycogen Phosphorylase B"/>
    <property type="match status" value="1"/>
</dbReference>
<sequence>MKIIIFGQSISSSWGNGHATLWRGLVKALARRGNRVVFLERDTPERAEHRDLWDIPGGELLLYDRWEDVAEAAQRHADEADVAMVTSGCADGAAASHLVLGSKAQRTVYYDLDTHITLSRSETGERPAYLPPEGLGGFDTVLSSTGGQALEALKTQLGARFVAPLYAWVDPDLHRPADPVRRYLGDLCHLGAWVEDRRAALEALFIEPARRLGRRRFVLAGGGYPDDASWGPNIQRVRHLPPAEHAAFFCSSTLTLNVTRQPLKAMGWCPSVRLFEAAACGVPVISDEWEGIGAFFEPGRDILVARETDDVTTALMLPRGHLATLAQRARSRVLEEHTAERRVRELRSILDIKGAAMIDPTFPGCPDCLCWK</sequence>
<keyword evidence="2" id="KW-0808">Transferase</keyword>
<dbReference type="Pfam" id="PF13524">
    <property type="entry name" value="Glyco_trans_1_2"/>
    <property type="match status" value="1"/>
</dbReference>
<proteinExistence type="predicted"/>
<protein>
    <submittedName>
        <fullName evidence="2">Glycosyltransferase</fullName>
    </submittedName>
</protein>
<reference evidence="2 3" key="1">
    <citation type="submission" date="2018-09" db="EMBL/GenBank/DDBJ databases">
        <title>Whole genome based analysis of evolution and adaptive divergence in Indian and Brazilian strains of Azospirillum brasilense.</title>
        <authorList>
            <person name="Singh C."/>
            <person name="Tripathi A.K."/>
        </authorList>
    </citation>
    <scope>NUCLEOTIDE SEQUENCE [LARGE SCALE GENOMIC DNA]</scope>
    <source>
        <strain evidence="2 3">MTCC4036</strain>
    </source>
</reference>
<dbReference type="InterPro" id="IPR055259">
    <property type="entry name" value="YkvP/CgeB_Glyco_trans-like"/>
</dbReference>
<organism evidence="2 3">
    <name type="scientific">Azospirillum brasilense</name>
    <dbReference type="NCBI Taxonomy" id="192"/>
    <lineage>
        <taxon>Bacteria</taxon>
        <taxon>Pseudomonadati</taxon>
        <taxon>Pseudomonadota</taxon>
        <taxon>Alphaproteobacteria</taxon>
        <taxon>Rhodospirillales</taxon>
        <taxon>Azospirillaceae</taxon>
        <taxon>Azospirillum</taxon>
    </lineage>
</organism>
<evidence type="ECO:0000313" key="2">
    <source>
        <dbReference type="EMBL" id="QCO03154.1"/>
    </source>
</evidence>
<gene>
    <name evidence="2" type="ORF">D3867_02320</name>
</gene>
<dbReference type="AlphaFoldDB" id="A0A4D8PX78"/>
<accession>A0A4D8PX78</accession>
<evidence type="ECO:0000313" key="3">
    <source>
        <dbReference type="Proteomes" id="UP000298596"/>
    </source>
</evidence>
<dbReference type="GO" id="GO:0016740">
    <property type="term" value="F:transferase activity"/>
    <property type="evidence" value="ECO:0007669"/>
    <property type="project" value="UniProtKB-KW"/>
</dbReference>
<name>A0A4D8PX78_AZOBR</name>
<dbReference type="Proteomes" id="UP000298596">
    <property type="component" value="Chromosome"/>
</dbReference>
<dbReference type="EMBL" id="CP032330">
    <property type="protein sequence ID" value="QCO03154.1"/>
    <property type="molecule type" value="Genomic_DNA"/>
</dbReference>
<evidence type="ECO:0000259" key="1">
    <source>
        <dbReference type="Pfam" id="PF13524"/>
    </source>
</evidence>